<feature type="domain" description="DUF2007" evidence="1">
    <location>
        <begin position="6"/>
        <end position="66"/>
    </location>
</feature>
<dbReference type="InterPro" id="IPR011322">
    <property type="entry name" value="N-reg_PII-like_a/b"/>
</dbReference>
<dbReference type="Gene3D" id="3.30.70.790">
    <property type="entry name" value="UreE, C-terminal domain"/>
    <property type="match status" value="1"/>
</dbReference>
<keyword evidence="3" id="KW-1185">Reference proteome</keyword>
<dbReference type="InterPro" id="IPR018551">
    <property type="entry name" value="DUF2007"/>
</dbReference>
<dbReference type="AlphaFoldDB" id="A0A372ITG7"/>
<gene>
    <name evidence="2" type="ORF">D0Y96_01250</name>
</gene>
<dbReference type="Pfam" id="PF09413">
    <property type="entry name" value="DUF2007"/>
    <property type="match status" value="1"/>
</dbReference>
<evidence type="ECO:0000313" key="3">
    <source>
        <dbReference type="Proteomes" id="UP000264702"/>
    </source>
</evidence>
<name>A0A372ITG7_9BACT</name>
<evidence type="ECO:0000259" key="1">
    <source>
        <dbReference type="Pfam" id="PF09413"/>
    </source>
</evidence>
<protein>
    <submittedName>
        <fullName evidence="2">DUF2007 domain-containing protein</fullName>
    </submittedName>
</protein>
<comment type="caution">
    <text evidence="2">The sequence shown here is derived from an EMBL/GenBank/DDBJ whole genome shotgun (WGS) entry which is preliminary data.</text>
</comment>
<sequence>MSDVVTIASFTESLEAEMAKLRLESAGIEVFLSGENARFMEPGLGPLQLQVNADDEEDARAILADVGAPGAAEAAERAQAGEPDIS</sequence>
<dbReference type="EMBL" id="QVQT01000001">
    <property type="protein sequence ID" value="RFU18232.1"/>
    <property type="molecule type" value="Genomic_DNA"/>
</dbReference>
<organism evidence="2 3">
    <name type="scientific">Paracidobacterium acidisoli</name>
    <dbReference type="NCBI Taxonomy" id="2303751"/>
    <lineage>
        <taxon>Bacteria</taxon>
        <taxon>Pseudomonadati</taxon>
        <taxon>Acidobacteriota</taxon>
        <taxon>Terriglobia</taxon>
        <taxon>Terriglobales</taxon>
        <taxon>Acidobacteriaceae</taxon>
        <taxon>Paracidobacterium</taxon>
    </lineage>
</organism>
<dbReference type="RefSeq" id="WP_117297460.1">
    <property type="nucleotide sequence ID" value="NZ_QVQT02000001.1"/>
</dbReference>
<proteinExistence type="predicted"/>
<accession>A0A372ITG7</accession>
<dbReference type="OrthoDB" id="122419at2"/>
<dbReference type="SUPFAM" id="SSF54913">
    <property type="entry name" value="GlnB-like"/>
    <property type="match status" value="1"/>
</dbReference>
<dbReference type="Proteomes" id="UP000264702">
    <property type="component" value="Unassembled WGS sequence"/>
</dbReference>
<reference evidence="2 3" key="1">
    <citation type="submission" date="2018-08" db="EMBL/GenBank/DDBJ databases">
        <title>Acidipila sp. 4G-K13, an acidobacterium isolated from forest soil.</title>
        <authorList>
            <person name="Gao Z.-H."/>
            <person name="Qiu L.-H."/>
        </authorList>
    </citation>
    <scope>NUCLEOTIDE SEQUENCE [LARGE SCALE GENOMIC DNA]</scope>
    <source>
        <strain evidence="2 3">4G-K13</strain>
    </source>
</reference>
<evidence type="ECO:0000313" key="2">
    <source>
        <dbReference type="EMBL" id="RFU18232.1"/>
    </source>
</evidence>